<comment type="caution">
    <text evidence="2">The sequence shown here is derived from an EMBL/GenBank/DDBJ whole genome shotgun (WGS) entry which is preliminary data.</text>
</comment>
<dbReference type="InterPro" id="IPR027843">
    <property type="entry name" value="DUF4440"/>
</dbReference>
<accession>A0A2W5A831</accession>
<evidence type="ECO:0000313" key="2">
    <source>
        <dbReference type="EMBL" id="PZO90790.1"/>
    </source>
</evidence>
<gene>
    <name evidence="2" type="ORF">DI623_05500</name>
</gene>
<sequence length="154" mass="16400">MIFLALALQITPVQPLPKGTGLPPPGTPEASVMIPVDALFAGIAARDAAAVAATFRPGATVTIATESADGSVRIDHLAAEEMAARFKPGAERFEERMADPAIEIDGNIAMVWGHYSFIIDGRTSHCGVDHFDLIREGGAWKIQNLTWSKRTTGC</sequence>
<dbReference type="InterPro" id="IPR032710">
    <property type="entry name" value="NTF2-like_dom_sf"/>
</dbReference>
<dbReference type="Gene3D" id="3.10.450.50">
    <property type="match status" value="1"/>
</dbReference>
<evidence type="ECO:0000313" key="3">
    <source>
        <dbReference type="Proteomes" id="UP000249066"/>
    </source>
</evidence>
<organism evidence="2 3">
    <name type="scientific">Sphingomonas sanxanigenens</name>
    <dbReference type="NCBI Taxonomy" id="397260"/>
    <lineage>
        <taxon>Bacteria</taxon>
        <taxon>Pseudomonadati</taxon>
        <taxon>Pseudomonadota</taxon>
        <taxon>Alphaproteobacteria</taxon>
        <taxon>Sphingomonadales</taxon>
        <taxon>Sphingomonadaceae</taxon>
        <taxon>Sphingomonas</taxon>
    </lineage>
</organism>
<dbReference type="SUPFAM" id="SSF54427">
    <property type="entry name" value="NTF2-like"/>
    <property type="match status" value="1"/>
</dbReference>
<dbReference type="Proteomes" id="UP000249066">
    <property type="component" value="Unassembled WGS sequence"/>
</dbReference>
<evidence type="ECO:0000259" key="1">
    <source>
        <dbReference type="Pfam" id="PF14534"/>
    </source>
</evidence>
<dbReference type="CDD" id="cd00531">
    <property type="entry name" value="NTF2_like"/>
    <property type="match status" value="1"/>
</dbReference>
<name>A0A2W5A831_9SPHN</name>
<dbReference type="AlphaFoldDB" id="A0A2W5A831"/>
<dbReference type="Pfam" id="PF14534">
    <property type="entry name" value="DUF4440"/>
    <property type="match status" value="1"/>
</dbReference>
<dbReference type="EMBL" id="QFNN01000020">
    <property type="protein sequence ID" value="PZO90790.1"/>
    <property type="molecule type" value="Genomic_DNA"/>
</dbReference>
<reference evidence="2 3" key="1">
    <citation type="submission" date="2017-08" db="EMBL/GenBank/DDBJ databases">
        <title>Infants hospitalized years apart are colonized by the same room-sourced microbial strains.</title>
        <authorList>
            <person name="Brooks B."/>
            <person name="Olm M.R."/>
            <person name="Firek B.A."/>
            <person name="Baker R."/>
            <person name="Thomas B.C."/>
            <person name="Morowitz M.J."/>
            <person name="Banfield J.F."/>
        </authorList>
    </citation>
    <scope>NUCLEOTIDE SEQUENCE [LARGE SCALE GENOMIC DNA]</scope>
    <source>
        <strain evidence="2">S2_018_000_R2_101</strain>
    </source>
</reference>
<proteinExistence type="predicted"/>
<protein>
    <recommendedName>
        <fullName evidence="1">DUF4440 domain-containing protein</fullName>
    </recommendedName>
</protein>
<feature type="domain" description="DUF4440" evidence="1">
    <location>
        <begin position="38"/>
        <end position="142"/>
    </location>
</feature>